<comment type="caution">
    <text evidence="2">The sequence shown here is derived from an EMBL/GenBank/DDBJ whole genome shotgun (WGS) entry which is preliminary data.</text>
</comment>
<feature type="region of interest" description="Disordered" evidence="1">
    <location>
        <begin position="24"/>
        <end position="64"/>
    </location>
</feature>
<feature type="compositionally biased region" description="Basic and acidic residues" evidence="1">
    <location>
        <begin position="34"/>
        <end position="43"/>
    </location>
</feature>
<reference evidence="3" key="1">
    <citation type="journal article" date="2019" name="Int. J. Syst. Evol. Microbiol.">
        <title>The Global Catalogue of Microorganisms (GCM) 10K type strain sequencing project: providing services to taxonomists for standard genome sequencing and annotation.</title>
        <authorList>
            <consortium name="The Broad Institute Genomics Platform"/>
            <consortium name="The Broad Institute Genome Sequencing Center for Infectious Disease"/>
            <person name="Wu L."/>
            <person name="Ma J."/>
        </authorList>
    </citation>
    <scope>NUCLEOTIDE SEQUENCE [LARGE SCALE GENOMIC DNA]</scope>
    <source>
        <strain evidence="3">JCM 15921</strain>
    </source>
</reference>
<evidence type="ECO:0000313" key="3">
    <source>
        <dbReference type="Proteomes" id="UP001500102"/>
    </source>
</evidence>
<evidence type="ECO:0000256" key="1">
    <source>
        <dbReference type="SAM" id="MobiDB-lite"/>
    </source>
</evidence>
<sequence length="64" mass="6520">MDAAVLKGMGVTTIVSELTQARKEKAASSGVADHVLDSGREDVQAPCWNSPAAPAPTSRSNAPA</sequence>
<name>A0ABP5KQE8_9MICC</name>
<protein>
    <submittedName>
        <fullName evidence="2">Uncharacterized protein</fullName>
    </submittedName>
</protein>
<proteinExistence type="predicted"/>
<accession>A0ABP5KQE8</accession>
<gene>
    <name evidence="2" type="ORF">GCM10009825_18500</name>
</gene>
<dbReference type="EMBL" id="BAAAQB010000026">
    <property type="protein sequence ID" value="GAA2134675.1"/>
    <property type="molecule type" value="Genomic_DNA"/>
</dbReference>
<dbReference type="Proteomes" id="UP001500102">
    <property type="component" value="Unassembled WGS sequence"/>
</dbReference>
<keyword evidence="3" id="KW-1185">Reference proteome</keyword>
<organism evidence="2 3">
    <name type="scientific">Arthrobacter humicola</name>
    <dbReference type="NCBI Taxonomy" id="409291"/>
    <lineage>
        <taxon>Bacteria</taxon>
        <taxon>Bacillati</taxon>
        <taxon>Actinomycetota</taxon>
        <taxon>Actinomycetes</taxon>
        <taxon>Micrococcales</taxon>
        <taxon>Micrococcaceae</taxon>
        <taxon>Arthrobacter</taxon>
    </lineage>
</organism>
<evidence type="ECO:0000313" key="2">
    <source>
        <dbReference type="EMBL" id="GAA2134675.1"/>
    </source>
</evidence>